<feature type="domain" description="MacB-like periplasmic core" evidence="8">
    <location>
        <begin position="20"/>
        <end position="240"/>
    </location>
</feature>
<dbReference type="GO" id="GO:0022857">
    <property type="term" value="F:transmembrane transporter activity"/>
    <property type="evidence" value="ECO:0007669"/>
    <property type="project" value="TreeGrafter"/>
</dbReference>
<dbReference type="InterPro" id="IPR050250">
    <property type="entry name" value="Macrolide_Exporter_MacB"/>
</dbReference>
<feature type="transmembrane region" description="Helical" evidence="6">
    <location>
        <begin position="422"/>
        <end position="442"/>
    </location>
</feature>
<feature type="transmembrane region" description="Helical" evidence="6">
    <location>
        <begin position="667"/>
        <end position="688"/>
    </location>
</feature>
<gene>
    <name evidence="9" type="ORF">K4G66_20290</name>
</gene>
<dbReference type="InterPro" id="IPR003838">
    <property type="entry name" value="ABC3_permease_C"/>
</dbReference>
<evidence type="ECO:0000256" key="2">
    <source>
        <dbReference type="ARBA" id="ARBA00022475"/>
    </source>
</evidence>
<sequence>MLKNYALITLRNLFKHKIYSFINIAGLSIGLACSILILLWVQDETSFDSFQPKADRLYQVWLQAQWEEEIGSQQALPLPAYEALKTANSHISRVAVSDWGGNHLLSVEENPIIKKGHFASEEFLQMFEFPLLQGDAPTTLNDPSSIVITESTARALFDDADPMGKVIRVDDKHELQVTGVLKDIPANSSFQFDFLLPWKLNEQNQWIKDNQQEWDNHSFQIYAELDDASHKADVENSIRDIVDKNGKLDFKRELFLYPLERWRLYSNFENGVEEGGIIDYVQLFTIIAVFILVIACINFMNLATARSERRAKEVGIRKSIGSNRWELIVQFMGESIFISLLAFLIAILISELALPGYNNLVDKKLFIDYSSGAFWVASLGVILFTGIIAGSYPALYLSSFQPVKVLKGKVKAGKSATTPRKVLVTLQFGFSILLIIGTIVIYQQISLVQSRELGYSQEKLITLGSNEGIQKNYDVLKNELLQSGLVEAMTRSNSPITEIHSNNFLGWPGKPEEQRVIFTTIAADYDYTETMGIKVLEGRDFSKEFANDSTAILVNQAGIDIMQLEEPLGTQLDLWGEKRTLVGIVDNVLMGSPYQPVSPMFVILNPEWNGSVTLRLARTRDLSASLTGVEEIFKKYNPAYPFEYQFADDEFQEKYTTINLTKHLANLFTALAMVITGLGLFGLASYTAEQRTKEIGIRKVLGATVFSIVSLMSKDFSVLVIVAFLIASPFAWWGLSSYLERYPIHTDIHWWIFPMTGLIALLFALAFVSSQALRAARSNPAKALRSE</sequence>
<keyword evidence="4 6" id="KW-1133">Transmembrane helix</keyword>
<proteinExistence type="predicted"/>
<dbReference type="PANTHER" id="PTHR30572:SF18">
    <property type="entry name" value="ABC-TYPE MACROLIDE FAMILY EXPORT SYSTEM PERMEASE COMPONENT 2"/>
    <property type="match status" value="1"/>
</dbReference>
<evidence type="ECO:0000256" key="3">
    <source>
        <dbReference type="ARBA" id="ARBA00022692"/>
    </source>
</evidence>
<reference evidence="9" key="1">
    <citation type="journal article" date="2023" name="Comput. Struct. Biotechnol. J.">
        <title>Discovery of a novel marine Bacteroidetes with a rich repertoire of carbohydrate-active enzymes.</title>
        <authorList>
            <person name="Chen B."/>
            <person name="Liu G."/>
            <person name="Chen Q."/>
            <person name="Wang H."/>
            <person name="Liu L."/>
            <person name="Tang K."/>
        </authorList>
    </citation>
    <scope>NUCLEOTIDE SEQUENCE</scope>
    <source>
        <strain evidence="9">TK19036</strain>
    </source>
</reference>
<evidence type="ECO:0000256" key="5">
    <source>
        <dbReference type="ARBA" id="ARBA00023136"/>
    </source>
</evidence>
<dbReference type="PANTHER" id="PTHR30572">
    <property type="entry name" value="MEMBRANE COMPONENT OF TRANSPORTER-RELATED"/>
    <property type="match status" value="1"/>
</dbReference>
<feature type="domain" description="ABC3 transporter permease C-terminal" evidence="7">
    <location>
        <begin position="286"/>
        <end position="401"/>
    </location>
</feature>
<protein>
    <submittedName>
        <fullName evidence="9">ABC transporter permease</fullName>
    </submittedName>
</protein>
<dbReference type="EMBL" id="CP120682">
    <property type="protein sequence ID" value="WKN34717.1"/>
    <property type="molecule type" value="Genomic_DNA"/>
</dbReference>
<name>A0AA49GHF4_9BACT</name>
<comment type="subcellular location">
    <subcellularLocation>
        <location evidence="1">Cell membrane</location>
        <topology evidence="1">Multi-pass membrane protein</topology>
    </subcellularLocation>
</comment>
<evidence type="ECO:0000259" key="8">
    <source>
        <dbReference type="Pfam" id="PF12704"/>
    </source>
</evidence>
<dbReference type="AlphaFoldDB" id="A0AA49GHF4"/>
<keyword evidence="5 6" id="KW-0472">Membrane</keyword>
<feature type="transmembrane region" description="Helical" evidence="6">
    <location>
        <begin position="748"/>
        <end position="768"/>
    </location>
</feature>
<evidence type="ECO:0000256" key="1">
    <source>
        <dbReference type="ARBA" id="ARBA00004651"/>
    </source>
</evidence>
<dbReference type="PROSITE" id="PS51257">
    <property type="entry name" value="PROKAR_LIPOPROTEIN"/>
    <property type="match status" value="1"/>
</dbReference>
<feature type="transmembrane region" description="Helical" evidence="6">
    <location>
        <begin position="21"/>
        <end position="41"/>
    </location>
</feature>
<accession>A0AA49GHF4</accession>
<feature type="domain" description="ABC3 transporter permease C-terminal" evidence="7">
    <location>
        <begin position="667"/>
        <end position="780"/>
    </location>
</feature>
<keyword evidence="3 6" id="KW-0812">Transmembrane</keyword>
<feature type="transmembrane region" description="Helical" evidence="6">
    <location>
        <begin position="700"/>
        <end position="728"/>
    </location>
</feature>
<feature type="transmembrane region" description="Helical" evidence="6">
    <location>
        <begin position="325"/>
        <end position="353"/>
    </location>
</feature>
<feature type="transmembrane region" description="Helical" evidence="6">
    <location>
        <begin position="280"/>
        <end position="304"/>
    </location>
</feature>
<dbReference type="InterPro" id="IPR025857">
    <property type="entry name" value="MacB_PCD"/>
</dbReference>
<organism evidence="9">
    <name type="scientific">Roseihalotalea indica</name>
    <dbReference type="NCBI Taxonomy" id="2867963"/>
    <lineage>
        <taxon>Bacteria</taxon>
        <taxon>Pseudomonadati</taxon>
        <taxon>Bacteroidota</taxon>
        <taxon>Cytophagia</taxon>
        <taxon>Cytophagales</taxon>
        <taxon>Catalimonadaceae</taxon>
        <taxon>Roseihalotalea</taxon>
    </lineage>
</organism>
<evidence type="ECO:0000313" key="9">
    <source>
        <dbReference type="EMBL" id="WKN34717.1"/>
    </source>
</evidence>
<evidence type="ECO:0000256" key="6">
    <source>
        <dbReference type="SAM" id="Phobius"/>
    </source>
</evidence>
<dbReference type="GO" id="GO:0005886">
    <property type="term" value="C:plasma membrane"/>
    <property type="evidence" value="ECO:0007669"/>
    <property type="project" value="UniProtKB-SubCell"/>
</dbReference>
<reference evidence="9" key="2">
    <citation type="journal article" date="2024" name="Antonie Van Leeuwenhoek">
        <title>Roseihalotalea indica gen. nov., sp. nov., a halophilic Bacteroidetes from mesopelagic Southwest Indian Ocean with higher carbohydrate metabolic potential.</title>
        <authorList>
            <person name="Chen B."/>
            <person name="Zhang M."/>
            <person name="Lin D."/>
            <person name="Ye J."/>
            <person name="Tang K."/>
        </authorList>
    </citation>
    <scope>NUCLEOTIDE SEQUENCE</scope>
    <source>
        <strain evidence="9">TK19036</strain>
    </source>
</reference>
<feature type="transmembrane region" description="Helical" evidence="6">
    <location>
        <begin position="373"/>
        <end position="397"/>
    </location>
</feature>
<evidence type="ECO:0000256" key="4">
    <source>
        <dbReference type="ARBA" id="ARBA00022989"/>
    </source>
</evidence>
<dbReference type="Pfam" id="PF12704">
    <property type="entry name" value="MacB_PCD"/>
    <property type="match status" value="1"/>
</dbReference>
<evidence type="ECO:0000259" key="7">
    <source>
        <dbReference type="Pfam" id="PF02687"/>
    </source>
</evidence>
<keyword evidence="2" id="KW-1003">Cell membrane</keyword>
<dbReference type="Pfam" id="PF02687">
    <property type="entry name" value="FtsX"/>
    <property type="match status" value="2"/>
</dbReference>